<dbReference type="Proteomes" id="UP000216913">
    <property type="component" value="Unassembled WGS sequence"/>
</dbReference>
<dbReference type="RefSeq" id="WP_094803838.1">
    <property type="nucleotide sequence ID" value="NZ_NEVP01000012.1"/>
</dbReference>
<gene>
    <name evidence="2" type="ORF">CAL25_21965</name>
</gene>
<protein>
    <submittedName>
        <fullName evidence="2">Uncharacterized protein</fullName>
    </submittedName>
</protein>
<dbReference type="EMBL" id="NEVP01000012">
    <property type="protein sequence ID" value="OZI45887.1"/>
    <property type="molecule type" value="Genomic_DNA"/>
</dbReference>
<name>A0A261T9C1_9BORD</name>
<organism evidence="2 3">
    <name type="scientific">Bordetella genomosp. 5</name>
    <dbReference type="NCBI Taxonomy" id="1395608"/>
    <lineage>
        <taxon>Bacteria</taxon>
        <taxon>Pseudomonadati</taxon>
        <taxon>Pseudomonadota</taxon>
        <taxon>Betaproteobacteria</taxon>
        <taxon>Burkholderiales</taxon>
        <taxon>Alcaligenaceae</taxon>
        <taxon>Bordetella</taxon>
    </lineage>
</organism>
<evidence type="ECO:0000256" key="1">
    <source>
        <dbReference type="SAM" id="MobiDB-lite"/>
    </source>
</evidence>
<feature type="region of interest" description="Disordered" evidence="1">
    <location>
        <begin position="1"/>
        <end position="74"/>
    </location>
</feature>
<feature type="compositionally biased region" description="Basic residues" evidence="1">
    <location>
        <begin position="45"/>
        <end position="59"/>
    </location>
</feature>
<evidence type="ECO:0000313" key="3">
    <source>
        <dbReference type="Proteomes" id="UP000216913"/>
    </source>
</evidence>
<evidence type="ECO:0000313" key="2">
    <source>
        <dbReference type="EMBL" id="OZI45887.1"/>
    </source>
</evidence>
<reference evidence="2 3" key="1">
    <citation type="submission" date="2017-05" db="EMBL/GenBank/DDBJ databases">
        <title>Complete and WGS of Bordetella genogroups.</title>
        <authorList>
            <person name="Spilker T."/>
            <person name="LiPuma J."/>
        </authorList>
    </citation>
    <scope>NUCLEOTIDE SEQUENCE [LARGE SCALE GENOMIC DNA]</scope>
    <source>
        <strain evidence="2 3">AU10456</strain>
    </source>
</reference>
<accession>A0A261T9C1</accession>
<sequence>MYDFFGVLPSRRPAPRAAHVPSVQPAGQPDDAAEQKAAEVPSKAPRTRRGAGLARKRARPVPSGDLSAMGHLLS</sequence>
<dbReference type="AlphaFoldDB" id="A0A261T9C1"/>
<keyword evidence="3" id="KW-1185">Reference proteome</keyword>
<comment type="caution">
    <text evidence="2">The sequence shown here is derived from an EMBL/GenBank/DDBJ whole genome shotgun (WGS) entry which is preliminary data.</text>
</comment>
<proteinExistence type="predicted"/>